<keyword evidence="10 16" id="KW-0833">Ubl conjugation pathway</keyword>
<evidence type="ECO:0000256" key="1">
    <source>
        <dbReference type="ARBA" id="ARBA00000900"/>
    </source>
</evidence>
<keyword evidence="20" id="KW-1185">Reference proteome</keyword>
<feature type="region of interest" description="Disordered" evidence="17">
    <location>
        <begin position="255"/>
        <end position="283"/>
    </location>
</feature>
<dbReference type="Proteomes" id="UP001150925">
    <property type="component" value="Unassembled WGS sequence"/>
</dbReference>
<evidence type="ECO:0000256" key="8">
    <source>
        <dbReference type="ARBA" id="ARBA00022763"/>
    </source>
</evidence>
<evidence type="ECO:0000256" key="7">
    <source>
        <dbReference type="ARBA" id="ARBA00022723"/>
    </source>
</evidence>
<evidence type="ECO:0000256" key="17">
    <source>
        <dbReference type="SAM" id="MobiDB-lite"/>
    </source>
</evidence>
<evidence type="ECO:0000256" key="5">
    <source>
        <dbReference type="ARBA" id="ARBA00019422"/>
    </source>
</evidence>
<evidence type="ECO:0000256" key="13">
    <source>
        <dbReference type="ARBA" id="ARBA00023204"/>
    </source>
</evidence>
<evidence type="ECO:0000256" key="16">
    <source>
        <dbReference type="RuleBase" id="RU368018"/>
    </source>
</evidence>
<dbReference type="InterPro" id="IPR013083">
    <property type="entry name" value="Znf_RING/FYVE/PHD"/>
</dbReference>
<dbReference type="PANTHER" id="PTHR20973">
    <property type="entry name" value="NON-SMC ELEMENT 1-RELATED"/>
    <property type="match status" value="1"/>
</dbReference>
<comment type="function">
    <text evidence="16">Acts in a DNA repair pathway for removal of UV-induced DNA damage that is distinct from classical nucleotide excision repair and in repair of ionizing radiation damage. Functions in homologous recombination repair of DNA double strand breaks and in recovery of stalled replication forks.</text>
</comment>
<dbReference type="AlphaFoldDB" id="A0A9W8EA41"/>
<keyword evidence="12 16" id="KW-0233">DNA recombination</keyword>
<evidence type="ECO:0000259" key="18">
    <source>
        <dbReference type="PROSITE" id="PS50089"/>
    </source>
</evidence>
<keyword evidence="9 15" id="KW-0863">Zinc-finger</keyword>
<evidence type="ECO:0000256" key="10">
    <source>
        <dbReference type="ARBA" id="ARBA00022786"/>
    </source>
</evidence>
<dbReference type="EMBL" id="JANBPY010000035">
    <property type="protein sequence ID" value="KAJ1969655.1"/>
    <property type="molecule type" value="Genomic_DNA"/>
</dbReference>
<dbReference type="GO" id="GO:0000724">
    <property type="term" value="P:double-strand break repair via homologous recombination"/>
    <property type="evidence" value="ECO:0007669"/>
    <property type="project" value="TreeGrafter"/>
</dbReference>
<evidence type="ECO:0000256" key="15">
    <source>
        <dbReference type="PROSITE-ProRule" id="PRU00175"/>
    </source>
</evidence>
<dbReference type="SUPFAM" id="SSF57850">
    <property type="entry name" value="RING/U-box"/>
    <property type="match status" value="1"/>
</dbReference>
<dbReference type="Gene3D" id="1.10.10.10">
    <property type="entry name" value="Winged helix-like DNA-binding domain superfamily/Winged helix DNA-binding domain"/>
    <property type="match status" value="1"/>
</dbReference>
<evidence type="ECO:0000256" key="6">
    <source>
        <dbReference type="ARBA" id="ARBA00022679"/>
    </source>
</evidence>
<evidence type="ECO:0000256" key="9">
    <source>
        <dbReference type="ARBA" id="ARBA00022771"/>
    </source>
</evidence>
<evidence type="ECO:0000256" key="3">
    <source>
        <dbReference type="ARBA" id="ARBA00010258"/>
    </source>
</evidence>
<reference evidence="19" key="1">
    <citation type="submission" date="2022-07" db="EMBL/GenBank/DDBJ databases">
        <title>Phylogenomic reconstructions and comparative analyses of Kickxellomycotina fungi.</title>
        <authorList>
            <person name="Reynolds N.K."/>
            <person name="Stajich J.E."/>
            <person name="Barry K."/>
            <person name="Grigoriev I.V."/>
            <person name="Crous P."/>
            <person name="Smith M.E."/>
        </authorList>
    </citation>
    <scope>NUCLEOTIDE SEQUENCE</scope>
    <source>
        <strain evidence="19">RSA 1196</strain>
    </source>
</reference>
<evidence type="ECO:0000313" key="20">
    <source>
        <dbReference type="Proteomes" id="UP001150925"/>
    </source>
</evidence>
<dbReference type="GO" id="GO:0005634">
    <property type="term" value="C:nucleus"/>
    <property type="evidence" value="ECO:0007669"/>
    <property type="project" value="UniProtKB-SubCell"/>
</dbReference>
<gene>
    <name evidence="19" type="ORF">IWQ62_000482</name>
</gene>
<dbReference type="OrthoDB" id="185455at2759"/>
<dbReference type="Gene3D" id="3.30.40.10">
    <property type="entry name" value="Zinc/RING finger domain, C3HC4 (zinc finger)"/>
    <property type="match status" value="1"/>
</dbReference>
<dbReference type="PANTHER" id="PTHR20973:SF0">
    <property type="entry name" value="NON-STRUCTURAL MAINTENANCE OF CHROMOSOMES ELEMENT 1 HOMOLOG"/>
    <property type="match status" value="1"/>
</dbReference>
<keyword evidence="13 16" id="KW-0234">DNA repair</keyword>
<organism evidence="19 20">
    <name type="scientific">Dispira parvispora</name>
    <dbReference type="NCBI Taxonomy" id="1520584"/>
    <lineage>
        <taxon>Eukaryota</taxon>
        <taxon>Fungi</taxon>
        <taxon>Fungi incertae sedis</taxon>
        <taxon>Zoopagomycota</taxon>
        <taxon>Kickxellomycotina</taxon>
        <taxon>Dimargaritomycetes</taxon>
        <taxon>Dimargaritales</taxon>
        <taxon>Dimargaritaceae</taxon>
        <taxon>Dispira</taxon>
    </lineage>
</organism>
<sequence length="283" mass="32181">MAYTDRHRLFLQNFLVQRYMPQVAVEQLYDTIVQRTPQDNSTSAPLEEFLYAINRKLDPLSLELRRTQHQLTGDKVWALVNTRGDDIAQLATHYSAGKLTAFKKLVEAIMTAKDGNYCLGSTASLSLVQREGSSSMSKQLAQEFLGELVNDHWLVLSEGGHYTLAPRAILELQTYLKDEYPEWIQECHLCKDLVTMGLRCDYPDCNAILHVYCAQRYQSLQQNECPACRREWADRHTEFGAQALIPQRLRQSRLHHHMPTGTPDPDGSRLSSPSSSSPASSLR</sequence>
<dbReference type="Gene3D" id="3.90.1150.220">
    <property type="match status" value="1"/>
</dbReference>
<comment type="caution">
    <text evidence="19">The sequence shown here is derived from an EMBL/GenBank/DDBJ whole genome shotgun (WGS) entry which is preliminary data.</text>
</comment>
<keyword evidence="7 16" id="KW-0479">Metal-binding</keyword>
<dbReference type="CDD" id="cd16493">
    <property type="entry name" value="RING-CH-C4HC3_NSE1"/>
    <property type="match status" value="1"/>
</dbReference>
<evidence type="ECO:0000313" key="19">
    <source>
        <dbReference type="EMBL" id="KAJ1969655.1"/>
    </source>
</evidence>
<dbReference type="PROSITE" id="PS50089">
    <property type="entry name" value="ZF_RING_2"/>
    <property type="match status" value="1"/>
</dbReference>
<dbReference type="InterPro" id="IPR011513">
    <property type="entry name" value="Nse1"/>
</dbReference>
<dbReference type="GO" id="GO:0061630">
    <property type="term" value="F:ubiquitin protein ligase activity"/>
    <property type="evidence" value="ECO:0007669"/>
    <property type="project" value="UniProtKB-EC"/>
</dbReference>
<dbReference type="InterPro" id="IPR014857">
    <property type="entry name" value="Nse1_RING_C4HC3-type"/>
</dbReference>
<comment type="subcellular location">
    <subcellularLocation>
        <location evidence="2 16">Nucleus</location>
    </subcellularLocation>
</comment>
<proteinExistence type="inferred from homology"/>
<evidence type="ECO:0000256" key="11">
    <source>
        <dbReference type="ARBA" id="ARBA00022833"/>
    </source>
</evidence>
<evidence type="ECO:0000256" key="2">
    <source>
        <dbReference type="ARBA" id="ARBA00004123"/>
    </source>
</evidence>
<name>A0A9W8EA41_9FUNG</name>
<dbReference type="InterPro" id="IPR001841">
    <property type="entry name" value="Znf_RING"/>
</dbReference>
<comment type="subunit">
    <text evidence="16">Component of the Smc5-Smc6 complex.</text>
</comment>
<evidence type="ECO:0000256" key="4">
    <source>
        <dbReference type="ARBA" id="ARBA00012483"/>
    </source>
</evidence>
<evidence type="ECO:0000256" key="14">
    <source>
        <dbReference type="ARBA" id="ARBA00023242"/>
    </source>
</evidence>
<dbReference type="GO" id="GO:0030915">
    <property type="term" value="C:Smc5-Smc6 complex"/>
    <property type="evidence" value="ECO:0007669"/>
    <property type="project" value="UniProtKB-UniRule"/>
</dbReference>
<dbReference type="EC" id="2.3.2.27" evidence="4 16"/>
<dbReference type="Pfam" id="PF08746">
    <property type="entry name" value="zf-RING-like"/>
    <property type="match status" value="1"/>
</dbReference>
<evidence type="ECO:0000256" key="12">
    <source>
        <dbReference type="ARBA" id="ARBA00023172"/>
    </source>
</evidence>
<dbReference type="Pfam" id="PF07574">
    <property type="entry name" value="SMC_Nse1"/>
    <property type="match status" value="1"/>
</dbReference>
<comment type="catalytic activity">
    <reaction evidence="1 16">
        <text>S-ubiquitinyl-[E2 ubiquitin-conjugating enzyme]-L-cysteine + [acceptor protein]-L-lysine = [E2 ubiquitin-conjugating enzyme]-L-cysteine + N(6)-ubiquitinyl-[acceptor protein]-L-lysine.</text>
        <dbReference type="EC" id="2.3.2.27"/>
    </reaction>
</comment>
<feature type="domain" description="RING-type" evidence="18">
    <location>
        <begin position="187"/>
        <end position="229"/>
    </location>
</feature>
<keyword evidence="8 16" id="KW-0227">DNA damage</keyword>
<dbReference type="FunFam" id="1.10.10.10:FF:000270">
    <property type="entry name" value="Non-structural maintenance of chromosomes element 1 homolog"/>
    <property type="match status" value="1"/>
</dbReference>
<feature type="compositionally biased region" description="Low complexity" evidence="17">
    <location>
        <begin position="268"/>
        <end position="283"/>
    </location>
</feature>
<accession>A0A9W8EA41</accession>
<protein>
    <recommendedName>
        <fullName evidence="5 16">Non-structural maintenance of chromosomes element 1 homolog</fullName>
        <ecNumber evidence="4 16">2.3.2.27</ecNumber>
    </recommendedName>
</protein>
<dbReference type="InterPro" id="IPR036388">
    <property type="entry name" value="WH-like_DNA-bd_sf"/>
</dbReference>
<keyword evidence="14 16" id="KW-0539">Nucleus</keyword>
<dbReference type="GO" id="GO:0008270">
    <property type="term" value="F:zinc ion binding"/>
    <property type="evidence" value="ECO:0007669"/>
    <property type="project" value="UniProtKB-KW"/>
</dbReference>
<keyword evidence="11 16" id="KW-0862">Zinc</keyword>
<comment type="similarity">
    <text evidence="3 16">Belongs to the NSE1 family.</text>
</comment>
<keyword evidence="6 16" id="KW-0808">Transferase</keyword>